<dbReference type="InterPro" id="IPR004821">
    <property type="entry name" value="Cyt_trans-like"/>
</dbReference>
<dbReference type="Gene3D" id="3.40.50.620">
    <property type="entry name" value="HUPs"/>
    <property type="match status" value="1"/>
</dbReference>
<evidence type="ECO:0000256" key="1">
    <source>
        <dbReference type="SAM" id="MobiDB-lite"/>
    </source>
</evidence>
<dbReference type="Pfam" id="PF01467">
    <property type="entry name" value="CTP_transf_like"/>
    <property type="match status" value="1"/>
</dbReference>
<evidence type="ECO:0000313" key="4">
    <source>
        <dbReference type="Proteomes" id="UP000315496"/>
    </source>
</evidence>
<dbReference type="PANTHER" id="PTHR10695:SF46">
    <property type="entry name" value="BIFUNCTIONAL COENZYME A SYNTHASE-RELATED"/>
    <property type="match status" value="1"/>
</dbReference>
<proteinExistence type="predicted"/>
<evidence type="ECO:0000259" key="2">
    <source>
        <dbReference type="Pfam" id="PF01467"/>
    </source>
</evidence>
<gene>
    <name evidence="3" type="ORF">GMRT_12518</name>
</gene>
<keyword evidence="3" id="KW-0808">Transferase</keyword>
<feature type="region of interest" description="Disordered" evidence="1">
    <location>
        <begin position="225"/>
        <end position="250"/>
    </location>
</feature>
<keyword evidence="4" id="KW-1185">Reference proteome</keyword>
<dbReference type="PANTHER" id="PTHR10695">
    <property type="entry name" value="DEPHOSPHO-COA KINASE-RELATED"/>
    <property type="match status" value="1"/>
</dbReference>
<dbReference type="AlphaFoldDB" id="A0A4Z1SRA0"/>
<organism evidence="3 4">
    <name type="scientific">Giardia muris</name>
    <dbReference type="NCBI Taxonomy" id="5742"/>
    <lineage>
        <taxon>Eukaryota</taxon>
        <taxon>Metamonada</taxon>
        <taxon>Diplomonadida</taxon>
        <taxon>Hexamitidae</taxon>
        <taxon>Giardiinae</taxon>
        <taxon>Giardia</taxon>
    </lineage>
</organism>
<feature type="region of interest" description="Disordered" evidence="1">
    <location>
        <begin position="113"/>
        <end position="134"/>
    </location>
</feature>
<reference evidence="3 4" key="1">
    <citation type="submission" date="2019-05" db="EMBL/GenBank/DDBJ databases">
        <title>The compact genome of Giardia muris reveals important steps in the evolution of intestinal protozoan parasites.</title>
        <authorList>
            <person name="Xu F."/>
            <person name="Jimenez-Gonzalez A."/>
            <person name="Einarsson E."/>
            <person name="Astvaldsson A."/>
            <person name="Peirasmaki D."/>
            <person name="Eckmann L."/>
            <person name="Andersson J.O."/>
            <person name="Svard S.G."/>
            <person name="Jerlstrom-Hultqvist J."/>
        </authorList>
    </citation>
    <scope>NUCLEOTIDE SEQUENCE [LARGE SCALE GENOMIC DNA]</scope>
    <source>
        <strain evidence="3 4">Roberts-Thomson</strain>
    </source>
</reference>
<dbReference type="InterPro" id="IPR014729">
    <property type="entry name" value="Rossmann-like_a/b/a_fold"/>
</dbReference>
<comment type="caution">
    <text evidence="3">The sequence shown here is derived from an EMBL/GenBank/DDBJ whole genome shotgun (WGS) entry which is preliminary data.</text>
</comment>
<dbReference type="Proteomes" id="UP000315496">
    <property type="component" value="Chromosome 2"/>
</dbReference>
<keyword evidence="3" id="KW-0548">Nucleotidyltransferase</keyword>
<evidence type="ECO:0000313" key="3">
    <source>
        <dbReference type="EMBL" id="TNJ28386.1"/>
    </source>
</evidence>
<dbReference type="GO" id="GO:0016779">
    <property type="term" value="F:nucleotidyltransferase activity"/>
    <property type="evidence" value="ECO:0007669"/>
    <property type="project" value="UniProtKB-KW"/>
</dbReference>
<dbReference type="GO" id="GO:0004140">
    <property type="term" value="F:dephospho-CoA kinase activity"/>
    <property type="evidence" value="ECO:0007669"/>
    <property type="project" value="TreeGrafter"/>
</dbReference>
<dbReference type="SUPFAM" id="SSF52374">
    <property type="entry name" value="Nucleotidylyl transferase"/>
    <property type="match status" value="1"/>
</dbReference>
<sequence length="250" mass="27592">MSYTVHIVEEFDVEQLPTLKHIPMTSTVCLGGSFDRIHRGHLLLIATAIACVRPCGKLLIGIADGPLLTKKLYTGMVRDYAYRANDVRSIVESYACLRPELLELIKEDELSSRGVSQVSKPPPSRKSSSLSGPYAASYSADSYFKRTLPSNYRLNIDVKAFSIYDPYGPSITEALTDGLLVVSTETLIGGHMVNIERQRLGLRPIQLVVVPLLRDDLGEKVSSGRLREEESLSETPDVDAFVPLTHGDSR</sequence>
<accession>A0A4Z1SRA0</accession>
<dbReference type="OrthoDB" id="27911at2759"/>
<protein>
    <submittedName>
        <fullName evidence="3">Phosphopantetheine adenylyltransferase</fullName>
    </submittedName>
</protein>
<feature type="domain" description="Cytidyltransferase-like" evidence="2">
    <location>
        <begin position="30"/>
        <end position="104"/>
    </location>
</feature>
<name>A0A4Z1SRA0_GIAMU</name>
<dbReference type="GO" id="GO:0015937">
    <property type="term" value="P:coenzyme A biosynthetic process"/>
    <property type="evidence" value="ECO:0007669"/>
    <property type="project" value="TreeGrafter"/>
</dbReference>
<dbReference type="EMBL" id="VDLU01000002">
    <property type="protein sequence ID" value="TNJ28386.1"/>
    <property type="molecule type" value="Genomic_DNA"/>
</dbReference>
<dbReference type="VEuPathDB" id="GiardiaDB:GMRT_12518"/>